<dbReference type="Proteomes" id="UP000275078">
    <property type="component" value="Unassembled WGS sequence"/>
</dbReference>
<sequence>FLRWFIPGRAEHARRMKTLSVDVNGNFVWPSECEASFQHVKQSVLQNAVSSGDPQRQYHLATDASLTGCGGVLFKILDTPVEVQSSVKTRQKERLVMFMSRAFDKAQSNYSTTDREALACLVGLEEARLLILGSSHPTFLYTDHQALVKMLTSEDTRGRIARWQ</sequence>
<organism evidence="8 9">
    <name type="scientific">Ascobolus immersus RN42</name>
    <dbReference type="NCBI Taxonomy" id="1160509"/>
    <lineage>
        <taxon>Eukaryota</taxon>
        <taxon>Fungi</taxon>
        <taxon>Dikarya</taxon>
        <taxon>Ascomycota</taxon>
        <taxon>Pezizomycotina</taxon>
        <taxon>Pezizomycetes</taxon>
        <taxon>Pezizales</taxon>
        <taxon>Ascobolaceae</taxon>
        <taxon>Ascobolus</taxon>
    </lineage>
</organism>
<dbReference type="EMBL" id="ML119991">
    <property type="protein sequence ID" value="RPA71000.1"/>
    <property type="molecule type" value="Genomic_DNA"/>
</dbReference>
<evidence type="ECO:0000256" key="6">
    <source>
        <dbReference type="ARBA" id="ARBA00022918"/>
    </source>
</evidence>
<evidence type="ECO:0000259" key="7">
    <source>
        <dbReference type="Pfam" id="PF17917"/>
    </source>
</evidence>
<name>A0A3N4HFT9_ASCIM</name>
<evidence type="ECO:0000313" key="8">
    <source>
        <dbReference type="EMBL" id="RPA71000.1"/>
    </source>
</evidence>
<dbReference type="OrthoDB" id="5053384at2759"/>
<dbReference type="Pfam" id="PF17917">
    <property type="entry name" value="RT_RNaseH"/>
    <property type="match status" value="1"/>
</dbReference>
<evidence type="ECO:0000256" key="2">
    <source>
        <dbReference type="ARBA" id="ARBA00022695"/>
    </source>
</evidence>
<evidence type="ECO:0000313" key="9">
    <source>
        <dbReference type="Proteomes" id="UP000275078"/>
    </source>
</evidence>
<dbReference type="GO" id="GO:0004519">
    <property type="term" value="F:endonuclease activity"/>
    <property type="evidence" value="ECO:0007669"/>
    <property type="project" value="UniProtKB-KW"/>
</dbReference>
<evidence type="ECO:0000256" key="1">
    <source>
        <dbReference type="ARBA" id="ARBA00022679"/>
    </source>
</evidence>
<evidence type="ECO:0000256" key="3">
    <source>
        <dbReference type="ARBA" id="ARBA00022722"/>
    </source>
</evidence>
<evidence type="ECO:0000256" key="5">
    <source>
        <dbReference type="ARBA" id="ARBA00022801"/>
    </source>
</evidence>
<dbReference type="GO" id="GO:0003964">
    <property type="term" value="F:RNA-directed DNA polymerase activity"/>
    <property type="evidence" value="ECO:0007669"/>
    <property type="project" value="UniProtKB-KW"/>
</dbReference>
<dbReference type="InterPro" id="IPR043502">
    <property type="entry name" value="DNA/RNA_pol_sf"/>
</dbReference>
<protein>
    <submittedName>
        <fullName evidence="8">DNA/RNA polymerase</fullName>
    </submittedName>
</protein>
<gene>
    <name evidence="8" type="ORF">BJ508DRAFT_200217</name>
</gene>
<keyword evidence="4" id="KW-0255">Endonuclease</keyword>
<dbReference type="SUPFAM" id="SSF56672">
    <property type="entry name" value="DNA/RNA polymerases"/>
    <property type="match status" value="1"/>
</dbReference>
<dbReference type="STRING" id="1160509.A0A3N4HFT9"/>
<keyword evidence="6" id="KW-0695">RNA-directed DNA polymerase</keyword>
<feature type="non-terminal residue" evidence="8">
    <location>
        <position position="1"/>
    </location>
</feature>
<proteinExistence type="predicted"/>
<keyword evidence="3" id="KW-0540">Nuclease</keyword>
<keyword evidence="5" id="KW-0378">Hydrolase</keyword>
<keyword evidence="2" id="KW-0548">Nucleotidyltransferase</keyword>
<dbReference type="InterPro" id="IPR041373">
    <property type="entry name" value="RT_RNaseH"/>
</dbReference>
<evidence type="ECO:0000256" key="4">
    <source>
        <dbReference type="ARBA" id="ARBA00022759"/>
    </source>
</evidence>
<accession>A0A3N4HFT9</accession>
<keyword evidence="9" id="KW-1185">Reference proteome</keyword>
<reference evidence="8 9" key="1">
    <citation type="journal article" date="2018" name="Nat. Ecol. Evol.">
        <title>Pezizomycetes genomes reveal the molecular basis of ectomycorrhizal truffle lifestyle.</title>
        <authorList>
            <person name="Murat C."/>
            <person name="Payen T."/>
            <person name="Noel B."/>
            <person name="Kuo A."/>
            <person name="Morin E."/>
            <person name="Chen J."/>
            <person name="Kohler A."/>
            <person name="Krizsan K."/>
            <person name="Balestrini R."/>
            <person name="Da Silva C."/>
            <person name="Montanini B."/>
            <person name="Hainaut M."/>
            <person name="Levati E."/>
            <person name="Barry K.W."/>
            <person name="Belfiori B."/>
            <person name="Cichocki N."/>
            <person name="Clum A."/>
            <person name="Dockter R.B."/>
            <person name="Fauchery L."/>
            <person name="Guy J."/>
            <person name="Iotti M."/>
            <person name="Le Tacon F."/>
            <person name="Lindquist E.A."/>
            <person name="Lipzen A."/>
            <person name="Malagnac F."/>
            <person name="Mello A."/>
            <person name="Molinier V."/>
            <person name="Miyauchi S."/>
            <person name="Poulain J."/>
            <person name="Riccioni C."/>
            <person name="Rubini A."/>
            <person name="Sitrit Y."/>
            <person name="Splivallo R."/>
            <person name="Traeger S."/>
            <person name="Wang M."/>
            <person name="Zifcakova L."/>
            <person name="Wipf D."/>
            <person name="Zambonelli A."/>
            <person name="Paolocci F."/>
            <person name="Nowrousian M."/>
            <person name="Ottonello S."/>
            <person name="Baldrian P."/>
            <person name="Spatafora J.W."/>
            <person name="Henrissat B."/>
            <person name="Nagy L.G."/>
            <person name="Aury J.M."/>
            <person name="Wincker P."/>
            <person name="Grigoriev I.V."/>
            <person name="Bonfante P."/>
            <person name="Martin F.M."/>
        </authorList>
    </citation>
    <scope>NUCLEOTIDE SEQUENCE [LARGE SCALE GENOMIC DNA]</scope>
    <source>
        <strain evidence="8 9">RN42</strain>
    </source>
</reference>
<keyword evidence="1" id="KW-0808">Transferase</keyword>
<dbReference type="GO" id="GO:0016787">
    <property type="term" value="F:hydrolase activity"/>
    <property type="evidence" value="ECO:0007669"/>
    <property type="project" value="UniProtKB-KW"/>
</dbReference>
<feature type="non-terminal residue" evidence="8">
    <location>
        <position position="164"/>
    </location>
</feature>
<dbReference type="AlphaFoldDB" id="A0A3N4HFT9"/>
<feature type="domain" description="Reverse transcriptase RNase H-like" evidence="7">
    <location>
        <begin position="53"/>
        <end position="164"/>
    </location>
</feature>
<dbReference type="PANTHER" id="PTHR34072">
    <property type="entry name" value="ENZYMATIC POLYPROTEIN-RELATED"/>
    <property type="match status" value="1"/>
</dbReference>